<comment type="similarity">
    <text evidence="10">Belongs to the MHC class I family.</text>
</comment>
<evidence type="ECO:0000256" key="8">
    <source>
        <dbReference type="ARBA" id="ARBA00023157"/>
    </source>
</evidence>
<dbReference type="OrthoDB" id="8936120at2759"/>
<keyword evidence="9" id="KW-0325">Glycoprotein</keyword>
<name>A0A7L0EV25_TROML</name>
<keyword evidence="2" id="KW-0490">MHC I</keyword>
<dbReference type="GO" id="GO:0002474">
    <property type="term" value="P:antigen processing and presentation of peptide antigen via MHC class I"/>
    <property type="evidence" value="ECO:0007669"/>
    <property type="project" value="UniProtKB-KW"/>
</dbReference>
<evidence type="ECO:0000256" key="11">
    <source>
        <dbReference type="SAM" id="MobiDB-lite"/>
    </source>
</evidence>
<evidence type="ECO:0000256" key="5">
    <source>
        <dbReference type="ARBA" id="ARBA00022859"/>
    </source>
</evidence>
<feature type="non-terminal residue" evidence="13">
    <location>
        <position position="1"/>
    </location>
</feature>
<feature type="domain" description="MHC class I-like antigen recognition-like" evidence="12">
    <location>
        <begin position="25"/>
        <end position="68"/>
    </location>
</feature>
<dbReference type="Gene3D" id="3.30.500.10">
    <property type="entry name" value="MHC class I-like antigen recognition-like"/>
    <property type="match status" value="1"/>
</dbReference>
<evidence type="ECO:0000256" key="1">
    <source>
        <dbReference type="ARBA" id="ARBA00004479"/>
    </source>
</evidence>
<gene>
    <name evidence="13" type="primary">Mr1_1</name>
    <name evidence="13" type="ORF">TROMEL_R15607</name>
</gene>
<dbReference type="GO" id="GO:0009897">
    <property type="term" value="C:external side of plasma membrane"/>
    <property type="evidence" value="ECO:0007669"/>
    <property type="project" value="TreeGrafter"/>
</dbReference>
<dbReference type="InterPro" id="IPR011162">
    <property type="entry name" value="MHC_I/II-like_Ag-recog"/>
</dbReference>
<evidence type="ECO:0000256" key="3">
    <source>
        <dbReference type="ARBA" id="ARBA00022692"/>
    </source>
</evidence>
<keyword evidence="7" id="KW-0472">Membrane</keyword>
<evidence type="ECO:0000256" key="7">
    <source>
        <dbReference type="ARBA" id="ARBA00023136"/>
    </source>
</evidence>
<keyword evidence="3" id="KW-0812">Transmembrane</keyword>
<keyword evidence="8" id="KW-1015">Disulfide bond</keyword>
<keyword evidence="14" id="KW-1185">Reference proteome</keyword>
<keyword evidence="5" id="KW-0391">Immunity</keyword>
<dbReference type="PANTHER" id="PTHR16675:SF242">
    <property type="entry name" value="MAJOR HISTOCOMPATIBILITY COMPLEX CLASS I-RELATED GENE PROTEIN"/>
    <property type="match status" value="1"/>
</dbReference>
<evidence type="ECO:0000313" key="14">
    <source>
        <dbReference type="Proteomes" id="UP000550660"/>
    </source>
</evidence>
<dbReference type="InterPro" id="IPR011161">
    <property type="entry name" value="MHC_I-like_Ag-recog"/>
</dbReference>
<comment type="caution">
    <text evidence="13">The sequence shown here is derived from an EMBL/GenBank/DDBJ whole genome shotgun (WGS) entry which is preliminary data.</text>
</comment>
<evidence type="ECO:0000313" key="13">
    <source>
        <dbReference type="EMBL" id="NXJ87096.1"/>
    </source>
</evidence>
<feature type="region of interest" description="Disordered" evidence="11">
    <location>
        <begin position="1"/>
        <end position="20"/>
    </location>
</feature>
<evidence type="ECO:0000259" key="12">
    <source>
        <dbReference type="Pfam" id="PF00129"/>
    </source>
</evidence>
<dbReference type="InterPro" id="IPR037055">
    <property type="entry name" value="MHC_I-like_Ag-recog_sf"/>
</dbReference>
<accession>A0A7L0EV25</accession>
<dbReference type="AlphaFoldDB" id="A0A7L0EV25"/>
<dbReference type="InterPro" id="IPR050208">
    <property type="entry name" value="MHC_class-I_related"/>
</dbReference>
<dbReference type="Pfam" id="PF00129">
    <property type="entry name" value="MHC_I"/>
    <property type="match status" value="1"/>
</dbReference>
<evidence type="ECO:0000256" key="9">
    <source>
        <dbReference type="ARBA" id="ARBA00023180"/>
    </source>
</evidence>
<dbReference type="GO" id="GO:0006955">
    <property type="term" value="P:immune response"/>
    <property type="evidence" value="ECO:0007669"/>
    <property type="project" value="TreeGrafter"/>
</dbReference>
<dbReference type="SUPFAM" id="SSF54452">
    <property type="entry name" value="MHC antigen-recognition domain"/>
    <property type="match status" value="1"/>
</dbReference>
<proteinExistence type="inferred from homology"/>
<dbReference type="PRINTS" id="PR01638">
    <property type="entry name" value="MHCCLASSI"/>
</dbReference>
<dbReference type="GO" id="GO:0042612">
    <property type="term" value="C:MHC class I protein complex"/>
    <property type="evidence" value="ECO:0007669"/>
    <property type="project" value="UniProtKB-KW"/>
</dbReference>
<evidence type="ECO:0000256" key="10">
    <source>
        <dbReference type="RuleBase" id="RU004439"/>
    </source>
</evidence>
<dbReference type="InterPro" id="IPR001039">
    <property type="entry name" value="MHC_I_a_a1/a2"/>
</dbReference>
<evidence type="ECO:0000256" key="6">
    <source>
        <dbReference type="ARBA" id="ARBA00022989"/>
    </source>
</evidence>
<sequence length="68" mass="7213">PGPPNPAPLGGPGTAAAPQPRFPRCAAAAHTWQRMAGCELLEDGSTRGFDQHAYDGRDFIAFDKDTMT</sequence>
<keyword evidence="4" id="KW-0732">Signal</keyword>
<comment type="subcellular location">
    <subcellularLocation>
        <location evidence="1">Membrane</location>
        <topology evidence="1">Single-pass type I membrane protein</topology>
    </subcellularLocation>
</comment>
<organism evidence="13 14">
    <name type="scientific">Trogon melanurus</name>
    <name type="common">Black-tailed trogon</name>
    <dbReference type="NCBI Taxonomy" id="56311"/>
    <lineage>
        <taxon>Eukaryota</taxon>
        <taxon>Metazoa</taxon>
        <taxon>Chordata</taxon>
        <taxon>Craniata</taxon>
        <taxon>Vertebrata</taxon>
        <taxon>Euteleostomi</taxon>
        <taxon>Archelosauria</taxon>
        <taxon>Archosauria</taxon>
        <taxon>Dinosauria</taxon>
        <taxon>Saurischia</taxon>
        <taxon>Theropoda</taxon>
        <taxon>Coelurosauria</taxon>
        <taxon>Aves</taxon>
        <taxon>Neognathae</taxon>
        <taxon>Neoaves</taxon>
        <taxon>Telluraves</taxon>
        <taxon>Coraciimorphae</taxon>
        <taxon>Trogoniformes</taxon>
        <taxon>Trogonidae</taxon>
        <taxon>Trogon</taxon>
    </lineage>
</organism>
<dbReference type="PANTHER" id="PTHR16675">
    <property type="entry name" value="MHC CLASS I-RELATED"/>
    <property type="match status" value="1"/>
</dbReference>
<feature type="non-terminal residue" evidence="13">
    <location>
        <position position="68"/>
    </location>
</feature>
<evidence type="ECO:0000256" key="2">
    <source>
        <dbReference type="ARBA" id="ARBA00022451"/>
    </source>
</evidence>
<evidence type="ECO:0000256" key="4">
    <source>
        <dbReference type="ARBA" id="ARBA00022729"/>
    </source>
</evidence>
<dbReference type="EMBL" id="VXAG01004123">
    <property type="protein sequence ID" value="NXJ87096.1"/>
    <property type="molecule type" value="Genomic_DNA"/>
</dbReference>
<dbReference type="Proteomes" id="UP000550660">
    <property type="component" value="Unassembled WGS sequence"/>
</dbReference>
<keyword evidence="6" id="KW-1133">Transmembrane helix</keyword>
<reference evidence="13 14" key="1">
    <citation type="submission" date="2019-09" db="EMBL/GenBank/DDBJ databases">
        <title>Bird 10,000 Genomes (B10K) Project - Family phase.</title>
        <authorList>
            <person name="Zhang G."/>
        </authorList>
    </citation>
    <scope>NUCLEOTIDE SEQUENCE [LARGE SCALE GENOMIC DNA]</scope>
    <source>
        <strain evidence="13">B10K-DU-007-40</strain>
        <tissue evidence="13">Mixed tissue sample</tissue>
    </source>
</reference>
<dbReference type="GO" id="GO:0005615">
    <property type="term" value="C:extracellular space"/>
    <property type="evidence" value="ECO:0007669"/>
    <property type="project" value="TreeGrafter"/>
</dbReference>
<protein>
    <submittedName>
        <fullName evidence="13">HMR1 protein</fullName>
    </submittedName>
</protein>